<comment type="caution">
    <text evidence="1">The sequence shown here is derived from an EMBL/GenBank/DDBJ whole genome shotgun (WGS) entry which is preliminary data.</text>
</comment>
<protein>
    <submittedName>
        <fullName evidence="1">Amidinotransferase family protein</fullName>
    </submittedName>
</protein>
<dbReference type="PANTHER" id="PTHR43224:SF1">
    <property type="entry name" value="AMIDINOTRANSFERASE"/>
    <property type="match status" value="1"/>
</dbReference>
<reference evidence="1" key="2">
    <citation type="journal article" date="2014" name="ISME J.">
        <title>Microbial stratification in low pH oxic and suboxic macroscopic growths along an acid mine drainage.</title>
        <authorList>
            <person name="Mendez-Garcia C."/>
            <person name="Mesa V."/>
            <person name="Sprenger R.R."/>
            <person name="Richter M."/>
            <person name="Diez M.S."/>
            <person name="Solano J."/>
            <person name="Bargiela R."/>
            <person name="Golyshina O.V."/>
            <person name="Manteca A."/>
            <person name="Ramos J.L."/>
            <person name="Gallego J.R."/>
            <person name="Llorente I."/>
            <person name="Martins Dos Santos V.A."/>
            <person name="Jensen O.N."/>
            <person name="Pelaez A.I."/>
            <person name="Sanchez J."/>
            <person name="Ferrer M."/>
        </authorList>
    </citation>
    <scope>NUCLEOTIDE SEQUENCE</scope>
</reference>
<proteinExistence type="predicted"/>
<dbReference type="AlphaFoldDB" id="T0YCZ3"/>
<accession>T0YCZ3</accession>
<feature type="non-terminal residue" evidence="1">
    <location>
        <position position="196"/>
    </location>
</feature>
<evidence type="ECO:0000313" key="1">
    <source>
        <dbReference type="EMBL" id="EQD31003.1"/>
    </source>
</evidence>
<dbReference type="SUPFAM" id="SSF55909">
    <property type="entry name" value="Pentein"/>
    <property type="match status" value="1"/>
</dbReference>
<dbReference type="GO" id="GO:0016740">
    <property type="term" value="F:transferase activity"/>
    <property type="evidence" value="ECO:0007669"/>
    <property type="project" value="UniProtKB-KW"/>
</dbReference>
<dbReference type="Gene3D" id="3.75.10.10">
    <property type="entry name" value="L-arginine/glycine Amidinotransferase, Chain A"/>
    <property type="match status" value="1"/>
</dbReference>
<keyword evidence="1" id="KW-0808">Transferase</keyword>
<reference evidence="1" key="1">
    <citation type="submission" date="2013-08" db="EMBL/GenBank/DDBJ databases">
        <authorList>
            <person name="Mendez C."/>
            <person name="Richter M."/>
            <person name="Ferrer M."/>
            <person name="Sanchez J."/>
        </authorList>
    </citation>
    <scope>NUCLEOTIDE SEQUENCE</scope>
</reference>
<gene>
    <name evidence="1" type="ORF">B2A_13872</name>
</gene>
<dbReference type="InterPro" id="IPR014541">
    <property type="entry name" value="Amdntrnsf_FN0238"/>
</dbReference>
<name>T0YCZ3_9ZZZZ</name>
<dbReference type="PANTHER" id="PTHR43224">
    <property type="entry name" value="AMIDINOTRANSFERASE"/>
    <property type="match status" value="1"/>
</dbReference>
<sequence length="196" mass="21822">MIEHSSPSPAAAPIDPETQRVRQGARAVFLVRPCSFGFNRETAQSNVFQKPSGSCRDPALRAQKEFDKLVNELREAGIRVLVAGDTPDPPKPDAVFPNNWLSTHEDGSLVLYPMQAENRRRERRLGIGAEIGSEFLIRRVVDLTHHEREGRYLEGTGSLVLDRPGRRAYAARSIRTDPELARIVGRGHRATGSSIF</sequence>
<dbReference type="Pfam" id="PF19420">
    <property type="entry name" value="DDAH_eukar"/>
    <property type="match status" value="1"/>
</dbReference>
<dbReference type="EMBL" id="AUZZ01010058">
    <property type="protein sequence ID" value="EQD31003.1"/>
    <property type="molecule type" value="Genomic_DNA"/>
</dbReference>
<organism evidence="1">
    <name type="scientific">mine drainage metagenome</name>
    <dbReference type="NCBI Taxonomy" id="410659"/>
    <lineage>
        <taxon>unclassified sequences</taxon>
        <taxon>metagenomes</taxon>
        <taxon>ecological metagenomes</taxon>
    </lineage>
</organism>